<dbReference type="Proteomes" id="UP000266497">
    <property type="component" value="Unassembled WGS sequence"/>
</dbReference>
<dbReference type="InterPro" id="IPR049458">
    <property type="entry name" value="EpsG-like"/>
</dbReference>
<dbReference type="Pfam" id="PF14897">
    <property type="entry name" value="EpsG"/>
    <property type="match status" value="1"/>
</dbReference>
<proteinExistence type="predicted"/>
<evidence type="ECO:0000313" key="1">
    <source>
        <dbReference type="EMBL" id="RGR34918.1"/>
    </source>
</evidence>
<organism evidence="1 2">
    <name type="scientific">Phocaeicola vulgatus</name>
    <name type="common">Bacteroides vulgatus</name>
    <dbReference type="NCBI Taxonomy" id="821"/>
    <lineage>
        <taxon>Bacteria</taxon>
        <taxon>Pseudomonadati</taxon>
        <taxon>Bacteroidota</taxon>
        <taxon>Bacteroidia</taxon>
        <taxon>Bacteroidales</taxon>
        <taxon>Bacteroidaceae</taxon>
        <taxon>Phocaeicola</taxon>
    </lineage>
</organism>
<name>A0A396ETT2_PHOVU</name>
<accession>A0A396ETT2</accession>
<dbReference type="EMBL" id="QRUD01000060">
    <property type="protein sequence ID" value="RGR34918.1"/>
    <property type="molecule type" value="Genomic_DNA"/>
</dbReference>
<dbReference type="AlphaFoldDB" id="A0A396ETT2"/>
<reference evidence="1 2" key="1">
    <citation type="submission" date="2018-08" db="EMBL/GenBank/DDBJ databases">
        <title>A genome reference for cultivated species of the human gut microbiota.</title>
        <authorList>
            <person name="Zou Y."/>
            <person name="Xue W."/>
            <person name="Luo G."/>
        </authorList>
    </citation>
    <scope>NUCLEOTIDE SEQUENCE [LARGE SCALE GENOMIC DNA]</scope>
    <source>
        <strain evidence="1 2">AF25-30LB</strain>
    </source>
</reference>
<evidence type="ECO:0000313" key="2">
    <source>
        <dbReference type="Proteomes" id="UP000266497"/>
    </source>
</evidence>
<sequence length="402" mass="46941">MSTIRLIYILLHVLEIWMLFVAGRKMSQTKTDKEYWKASLWAFVPYVFVLGLRFGHNIDWNLYCVRYLEHKSMDWNTTEPIYHFLFYLFNSIGVPYFIVISFQVALFMFSFLLVAKHFKNCLYYVLPLLPVVAQSNDNYIRWYLAVSFALISLYFLLSDNKKKYIKCILAFIVGVLIHNGTLLLLAFIPVYYFGRKKHIPITISVITVFLSVFVVSISIMSFLSEIALSVYYLGGNSLQDVRLSTYLLKVSGMVTEGYGITGIGEYNLRNKVFTFVSFLPVIIYGPRYLNSYKWGILTYNLFIIGAFLNPFFSTIEIFDRYSKALLIFQAIVAGIVYYKLLKSKDTISAVRIFSLVSLLCCFYPFIRYSCMTTADYRMMYIWDSNGRDYINTDLYINDFINN</sequence>
<gene>
    <name evidence="1" type="ORF">DWY53_17685</name>
</gene>
<protein>
    <submittedName>
        <fullName evidence="1">EpsG family protein</fullName>
    </submittedName>
</protein>
<comment type="caution">
    <text evidence="1">The sequence shown here is derived from an EMBL/GenBank/DDBJ whole genome shotgun (WGS) entry which is preliminary data.</text>
</comment>
<dbReference type="RefSeq" id="WP_038605907.1">
    <property type="nucleotide sequence ID" value="NZ_CAXSSN010000042.1"/>
</dbReference>